<evidence type="ECO:0000256" key="16">
    <source>
        <dbReference type="ARBA" id="ARBA00067967"/>
    </source>
</evidence>
<dbReference type="GO" id="GO:0006935">
    <property type="term" value="P:chemotaxis"/>
    <property type="evidence" value="ECO:0007669"/>
    <property type="project" value="UniProtKB-KW"/>
</dbReference>
<feature type="transmembrane region" description="Helical" evidence="19">
    <location>
        <begin position="16"/>
        <end position="36"/>
    </location>
</feature>
<evidence type="ECO:0000256" key="17">
    <source>
        <dbReference type="ARBA" id="ARBA00078653"/>
    </source>
</evidence>
<dbReference type="GO" id="GO:0060170">
    <property type="term" value="C:ciliary membrane"/>
    <property type="evidence" value="ECO:0007669"/>
    <property type="project" value="UniProtKB-SubCell"/>
</dbReference>
<keyword evidence="3" id="KW-0145">Chemotaxis</keyword>
<keyword evidence="2" id="KW-1003">Cell membrane</keyword>
<feature type="transmembrane region" description="Helical" evidence="19">
    <location>
        <begin position="363"/>
        <end position="388"/>
    </location>
</feature>
<evidence type="ECO:0000256" key="9">
    <source>
        <dbReference type="ARBA" id="ARBA00023136"/>
    </source>
</evidence>
<accession>A0AAE9CY49</accession>
<dbReference type="Proteomes" id="UP000827892">
    <property type="component" value="Chromosome V"/>
</dbReference>
<evidence type="ECO:0000256" key="3">
    <source>
        <dbReference type="ARBA" id="ARBA00022500"/>
    </source>
</evidence>
<feature type="transmembrane region" description="Helical" evidence="19">
    <location>
        <begin position="135"/>
        <end position="155"/>
    </location>
</feature>
<feature type="transmembrane region" description="Helical" evidence="19">
    <location>
        <begin position="48"/>
        <end position="69"/>
    </location>
</feature>
<proteinExistence type="inferred from homology"/>
<evidence type="ECO:0000256" key="12">
    <source>
        <dbReference type="ARBA" id="ARBA00023273"/>
    </source>
</evidence>
<reference evidence="20 21" key="1">
    <citation type="submission" date="2022-02" db="EMBL/GenBank/DDBJ databases">
        <title>Chromosome-level reference genomes for two strains of Caenorhabditis briggsae: an improved platform for comparative genomics.</title>
        <authorList>
            <person name="Stevens L."/>
            <person name="Andersen E.C."/>
        </authorList>
    </citation>
    <scope>NUCLEOTIDE SEQUENCE [LARGE SCALE GENOMIC DNA]</scope>
    <source>
        <strain evidence="20">QX1410_ONT</strain>
        <tissue evidence="20">Whole-organism</tissue>
    </source>
</reference>
<keyword evidence="7 19" id="KW-1133">Transmembrane helix</keyword>
<evidence type="ECO:0000256" key="14">
    <source>
        <dbReference type="ARBA" id="ARBA00061678"/>
    </source>
</evidence>
<evidence type="ECO:0000256" key="13">
    <source>
        <dbReference type="ARBA" id="ARBA00054965"/>
    </source>
</evidence>
<evidence type="ECO:0000256" key="19">
    <source>
        <dbReference type="SAM" id="Phobius"/>
    </source>
</evidence>
<feature type="transmembrane region" description="Helical" evidence="19">
    <location>
        <begin position="247"/>
        <end position="272"/>
    </location>
</feature>
<evidence type="ECO:0000256" key="8">
    <source>
        <dbReference type="ARBA" id="ARBA00023069"/>
    </source>
</evidence>
<dbReference type="GO" id="GO:0007608">
    <property type="term" value="P:sensory perception of smell"/>
    <property type="evidence" value="ECO:0007669"/>
    <property type="project" value="UniProtKB-KW"/>
</dbReference>
<feature type="transmembrane region" description="Helical" evidence="19">
    <location>
        <begin position="330"/>
        <end position="351"/>
    </location>
</feature>
<comment type="similarity">
    <text evidence="14">Belongs to the nematode receptor-like protein str family.</text>
</comment>
<evidence type="ECO:0000256" key="18">
    <source>
        <dbReference type="ARBA" id="ARBA00082489"/>
    </source>
</evidence>
<organism evidence="20 21">
    <name type="scientific">Caenorhabditis briggsae</name>
    <dbReference type="NCBI Taxonomy" id="6238"/>
    <lineage>
        <taxon>Eukaryota</taxon>
        <taxon>Metazoa</taxon>
        <taxon>Ecdysozoa</taxon>
        <taxon>Nematoda</taxon>
        <taxon>Chromadorea</taxon>
        <taxon>Rhabditida</taxon>
        <taxon>Rhabditina</taxon>
        <taxon>Rhabditomorpha</taxon>
        <taxon>Rhabditoidea</taxon>
        <taxon>Rhabditidae</taxon>
        <taxon>Peloderinae</taxon>
        <taxon>Caenorhabditis</taxon>
    </lineage>
</organism>
<comment type="subcellular location">
    <subcellularLocation>
        <location evidence="1">Cell projection</location>
        <location evidence="1">Cilium membrane</location>
        <topology evidence="1">Multi-pass membrane protein</topology>
    </subcellularLocation>
</comment>
<evidence type="ECO:0000256" key="10">
    <source>
        <dbReference type="ARBA" id="ARBA00023170"/>
    </source>
</evidence>
<keyword evidence="12" id="KW-0966">Cell projection</keyword>
<comment type="subunit">
    <text evidence="15">Interacts with odr-4.</text>
</comment>
<dbReference type="InterPro" id="IPR019428">
    <property type="entry name" value="7TM_GPCR_serpentine_rcpt_Str"/>
</dbReference>
<keyword evidence="10" id="KW-0675">Receptor</keyword>
<dbReference type="Pfam" id="PF10326">
    <property type="entry name" value="7TM_GPCR_Str"/>
    <property type="match status" value="2"/>
</dbReference>
<keyword evidence="11" id="KW-0325">Glycoprotein</keyword>
<dbReference type="SUPFAM" id="SSF81321">
    <property type="entry name" value="Family A G protein-coupled receptor-like"/>
    <property type="match status" value="2"/>
</dbReference>
<dbReference type="PANTHER" id="PTHR46000">
    <property type="entry name" value="SEVEN TM RECEPTOR-RELATED"/>
    <property type="match status" value="1"/>
</dbReference>
<gene>
    <name evidence="20" type="ORF">L3Y34_006784</name>
</gene>
<evidence type="ECO:0000313" key="21">
    <source>
        <dbReference type="Proteomes" id="UP000827892"/>
    </source>
</evidence>
<evidence type="ECO:0000313" key="20">
    <source>
        <dbReference type="EMBL" id="ULT87222.1"/>
    </source>
</evidence>
<evidence type="ECO:0000256" key="11">
    <source>
        <dbReference type="ARBA" id="ARBA00023180"/>
    </source>
</evidence>
<feature type="transmembrane region" description="Helical" evidence="19">
    <location>
        <begin position="202"/>
        <end position="226"/>
    </location>
</feature>
<keyword evidence="5 19" id="KW-0812">Transmembrane</keyword>
<evidence type="ECO:0000256" key="5">
    <source>
        <dbReference type="ARBA" id="ARBA00022692"/>
    </source>
</evidence>
<evidence type="ECO:0000256" key="2">
    <source>
        <dbReference type="ARBA" id="ARBA00022475"/>
    </source>
</evidence>
<dbReference type="AlphaFoldDB" id="A0AAE9CY49"/>
<feature type="transmembrane region" description="Helical" evidence="19">
    <location>
        <begin position="90"/>
        <end position="115"/>
    </location>
</feature>
<sequence>MKFSYWMSFARKMANLGFYLTALSSTLFIAMTVFFVKDKMGSYKNLLLVLPVIGFFFALFEYLVDPFFHSYNGSFAFFRLSSFENYSAKFNMCALAVYVALYGSTVSVLALQFVYRYCAVFNPRYIRMFFEGPQFIFSIIYIAFFCFLFFINDLIFNQLDEYSTEYLKNDMMESYGVNVTNVAAFVLVAYDESGHIRIKNTVGLLAMSLELNIQYIIIIYCAVVMSSKMQQKLSTLSEKLQKVHKQFYYVLIFQISVPTVALFFPVFVLFFVPFLDIKISFPTGAILSSFALYPAVDLLILIYISSFYNKAMKDFIKLIWRCGKKNDSRIYATSTANSYMFFHSYNSGFAFFRLSSFENFSPFINLCALGCYVAFYGSTISVLTLQFVYRYWIVFRPRFIRVFFDGKRFISAIFVVSLSWFCWFSNALIFHQLDDYSSEYLGKDILDKYGLILSEKPEFVIVAYDENGDVRLKNFLGLMVMSSLLGSQYGIMIYCAIVMSMKMQEKLSVLSEKLQKVHRQFYHVLILQITTPTLTLFFPVFALFFVPYLNIEISFPTGTILSTFALYPALDLLIMVYIASYYNQALKDLLRSFWRTFRRKNGAVHIDPSIRLETMSTRIGSTTM</sequence>
<evidence type="ECO:0000256" key="1">
    <source>
        <dbReference type="ARBA" id="ARBA00004272"/>
    </source>
</evidence>
<dbReference type="PANTHER" id="PTHR46000:SF11">
    <property type="entry name" value="SEVEN TM RECEPTOR"/>
    <property type="match status" value="1"/>
</dbReference>
<dbReference type="FunFam" id="1.20.1070.10:FF:000128">
    <property type="entry name" value="Seven TM Receptor"/>
    <property type="match status" value="1"/>
</dbReference>
<feature type="transmembrane region" description="Helical" evidence="19">
    <location>
        <begin position="409"/>
        <end position="430"/>
    </location>
</feature>
<feature type="transmembrane region" description="Helical" evidence="19">
    <location>
        <begin position="560"/>
        <end position="582"/>
    </location>
</feature>
<name>A0AAE9CY49_CAEBR</name>
<evidence type="ECO:0000256" key="7">
    <source>
        <dbReference type="ARBA" id="ARBA00022989"/>
    </source>
</evidence>
<comment type="function">
    <text evidence="13">An odorant receptor which affects chemotaxis to the volatile odorant diacetyl. Specifies AWA neuronal cell fate via the odr-7 pathway.</text>
</comment>
<keyword evidence="8" id="KW-0969">Cilium</keyword>
<keyword evidence="4" id="KW-0716">Sensory transduction</keyword>
<evidence type="ECO:0000256" key="15">
    <source>
        <dbReference type="ARBA" id="ARBA00064300"/>
    </source>
</evidence>
<feature type="transmembrane region" description="Helical" evidence="19">
    <location>
        <begin position="475"/>
        <end position="500"/>
    </location>
</feature>
<feature type="transmembrane region" description="Helical" evidence="19">
    <location>
        <begin position="521"/>
        <end position="548"/>
    </location>
</feature>
<evidence type="ECO:0000256" key="4">
    <source>
        <dbReference type="ARBA" id="ARBA00022606"/>
    </source>
</evidence>
<dbReference type="EMBL" id="CP090895">
    <property type="protein sequence ID" value="ULT87222.1"/>
    <property type="molecule type" value="Genomic_DNA"/>
</dbReference>
<keyword evidence="6" id="KW-0552">Olfaction</keyword>
<feature type="transmembrane region" description="Helical" evidence="19">
    <location>
        <begin position="284"/>
        <end position="309"/>
    </location>
</feature>
<evidence type="ECO:0000256" key="6">
    <source>
        <dbReference type="ARBA" id="ARBA00022725"/>
    </source>
</evidence>
<keyword evidence="9 19" id="KW-0472">Membrane</keyword>
<protein>
    <recommendedName>
        <fullName evidence="16">Serpentine receptor class r-10</fullName>
    </recommendedName>
    <alternativeName>
        <fullName evidence="17">Odorant response abnormal protein 10</fullName>
    </alternativeName>
    <alternativeName>
        <fullName evidence="18">Olfactory receptor 10</fullName>
    </alternativeName>
</protein>